<keyword evidence="6" id="KW-0030">Aminoacyl-tRNA synthetase</keyword>
<reference evidence="8" key="2">
    <citation type="submission" date="2022-03" db="EMBL/GenBank/DDBJ databases">
        <authorList>
            <person name="Ryngajllo M."/>
            <person name="Jacek P."/>
            <person name="Kubiak K."/>
        </authorList>
    </citation>
    <scope>NUCLEOTIDE SEQUENCE</scope>
    <source>
        <strain evidence="8">SI1</strain>
    </source>
</reference>
<dbReference type="GO" id="GO:0004818">
    <property type="term" value="F:glutamate-tRNA ligase activity"/>
    <property type="evidence" value="ECO:0007669"/>
    <property type="project" value="UniProtKB-EC"/>
</dbReference>
<protein>
    <submittedName>
        <fullName evidence="8">Glutamate--tRNA ligase</fullName>
        <ecNumber evidence="8">6.1.1.17</ecNumber>
    </submittedName>
</protein>
<keyword evidence="3" id="KW-0547">Nucleotide-binding</keyword>
<evidence type="ECO:0000313" key="8">
    <source>
        <dbReference type="EMBL" id="MCJ8355716.1"/>
    </source>
</evidence>
<evidence type="ECO:0000259" key="7">
    <source>
        <dbReference type="Pfam" id="PF19269"/>
    </source>
</evidence>
<dbReference type="Gene3D" id="1.10.10.350">
    <property type="match status" value="1"/>
</dbReference>
<dbReference type="EC" id="6.1.1.17" evidence="8"/>
<dbReference type="GO" id="GO:0005524">
    <property type="term" value="F:ATP binding"/>
    <property type="evidence" value="ECO:0007669"/>
    <property type="project" value="UniProtKB-KW"/>
</dbReference>
<dbReference type="SUPFAM" id="SSF48163">
    <property type="entry name" value="An anticodon-binding domain of class I aminoacyl-tRNA synthetases"/>
    <property type="match status" value="1"/>
</dbReference>
<dbReference type="GO" id="GO:0000049">
    <property type="term" value="F:tRNA binding"/>
    <property type="evidence" value="ECO:0007669"/>
    <property type="project" value="InterPro"/>
</dbReference>
<evidence type="ECO:0000256" key="1">
    <source>
        <dbReference type="ARBA" id="ARBA00022490"/>
    </source>
</evidence>
<organism evidence="8 9">
    <name type="scientific">Novacetimonas hansenii</name>
    <name type="common">Komagataeibacter hansenii</name>
    <dbReference type="NCBI Taxonomy" id="436"/>
    <lineage>
        <taxon>Bacteria</taxon>
        <taxon>Pseudomonadati</taxon>
        <taxon>Pseudomonadota</taxon>
        <taxon>Alphaproteobacteria</taxon>
        <taxon>Acetobacterales</taxon>
        <taxon>Acetobacteraceae</taxon>
        <taxon>Novacetimonas</taxon>
    </lineage>
</organism>
<keyword evidence="4" id="KW-0067">ATP-binding</keyword>
<evidence type="ECO:0000256" key="6">
    <source>
        <dbReference type="ARBA" id="ARBA00023146"/>
    </source>
</evidence>
<dbReference type="InterPro" id="IPR008925">
    <property type="entry name" value="aa_tRNA-synth_I_cd-bd_sf"/>
</dbReference>
<name>A0AAW5EX03_NOVHA</name>
<reference evidence="8" key="1">
    <citation type="journal article" date="2021" name="Polymers (Basel)">
        <title>Highly Stretchable Bacterial Cellulose Produced by Komagataeibacter hansenii SI1.</title>
        <authorList>
            <person name="Cielecka I."/>
            <person name="Ryngajllo M."/>
            <person name="Maniukiewicz W."/>
            <person name="Bielecki S."/>
        </authorList>
    </citation>
    <scope>NUCLEOTIDE SEQUENCE</scope>
    <source>
        <strain evidence="8">SI1</strain>
    </source>
</reference>
<gene>
    <name evidence="8" type="ORF">K1W68_17295</name>
</gene>
<evidence type="ECO:0000256" key="2">
    <source>
        <dbReference type="ARBA" id="ARBA00022598"/>
    </source>
</evidence>
<keyword evidence="2 8" id="KW-0436">Ligase</keyword>
<keyword evidence="1" id="KW-0963">Cytoplasm</keyword>
<comment type="caution">
    <text evidence="8">The sequence shown here is derived from an EMBL/GenBank/DDBJ whole genome shotgun (WGS) entry which is preliminary data.</text>
</comment>
<accession>A0AAW5EX03</accession>
<feature type="non-terminal residue" evidence="8">
    <location>
        <position position="1"/>
    </location>
</feature>
<evidence type="ECO:0000256" key="5">
    <source>
        <dbReference type="ARBA" id="ARBA00022917"/>
    </source>
</evidence>
<dbReference type="InterPro" id="IPR045462">
    <property type="entry name" value="aa-tRNA-synth_I_cd-bd"/>
</dbReference>
<sequence length="93" mass="10362">DVVAGEIVPPVMEAEDTPFLLQALEVLPDAPWDDMVWKTWTTAIREVTGRTGRALFHPLRLALTGEDSGPEMRDLLPLMGRERVAGRLRIAAR</sequence>
<keyword evidence="5" id="KW-0648">Protein biosynthesis</keyword>
<dbReference type="InterPro" id="IPR020751">
    <property type="entry name" value="aa-tRNA-synth_I_codon-bd_sub2"/>
</dbReference>
<evidence type="ECO:0000256" key="4">
    <source>
        <dbReference type="ARBA" id="ARBA00022840"/>
    </source>
</evidence>
<dbReference type="GO" id="GO:0006412">
    <property type="term" value="P:translation"/>
    <property type="evidence" value="ECO:0007669"/>
    <property type="project" value="UniProtKB-KW"/>
</dbReference>
<proteinExistence type="predicted"/>
<dbReference type="Proteomes" id="UP001202887">
    <property type="component" value="Unassembled WGS sequence"/>
</dbReference>
<dbReference type="AlphaFoldDB" id="A0AAW5EX03"/>
<evidence type="ECO:0000256" key="3">
    <source>
        <dbReference type="ARBA" id="ARBA00022741"/>
    </source>
</evidence>
<dbReference type="Pfam" id="PF19269">
    <property type="entry name" value="Anticodon_2"/>
    <property type="match status" value="1"/>
</dbReference>
<feature type="domain" description="Aminoacyl-tRNA synthetase class I anticodon-binding" evidence="7">
    <location>
        <begin position="19"/>
        <end position="91"/>
    </location>
</feature>
<dbReference type="EMBL" id="JAIBCX010000361">
    <property type="protein sequence ID" value="MCJ8355716.1"/>
    <property type="molecule type" value="Genomic_DNA"/>
</dbReference>
<evidence type="ECO:0000313" key="9">
    <source>
        <dbReference type="Proteomes" id="UP001202887"/>
    </source>
</evidence>